<dbReference type="GO" id="GO:0090070">
    <property type="term" value="P:positive regulation of ribosome biogenesis"/>
    <property type="evidence" value="ECO:0007669"/>
    <property type="project" value="EnsemblFungi"/>
</dbReference>
<dbReference type="RefSeq" id="XP_002173869.1">
    <property type="nucleotide sequence ID" value="XM_002173833.2"/>
</dbReference>
<dbReference type="eggNOG" id="ENOG502QQB6">
    <property type="taxonomic scope" value="Eukaryota"/>
</dbReference>
<feature type="region of interest" description="Disordered" evidence="1">
    <location>
        <begin position="112"/>
        <end position="131"/>
    </location>
</feature>
<gene>
    <name evidence="3" type="primary">crf1</name>
    <name evidence="3" type="synonym">ifh1</name>
    <name evidence="2" type="ORF">SJAG_02671</name>
</gene>
<sequence>MASTCEMMQKPSPVEGDDGLINEKAVGEKLTAGVFLNENFVKYDGNNYSIDGSAVGTSMTPEKENNSSASSTTSEEPCAALATNGKPAYTASFNIQEMGKLSLAVENELPVQENDDETVIEGLPGTDDSPLLSEKGMIDAPFASSFLNDITDAIVALPDELDIDLLAFDTEQQENAIFYPHVNMDERLEDDFLMGFLSSEDEKESTGDEQDDVDLIGWECFFDSSGDEMTDYDLNDFSEATDDELPTFLPTKEVNEQRVSSQCVAEVHVKDSNDSEASDLPVLGVWALEMEEPNAIIDGSHTLHVHDDGSFEEVVPFPISESISYGSVDDTTEKEDTSVRETNLEEILDTSLIQSTSRSTISDSCTSVEHKEDKSLSRWDRIPIGTFRRNQYIRSMAIKEELVRDEWCTLAQKTREKRRQKLRSAGGAKFKFRKARRALKRRARKLSFHQVHSDFQSALEERDGLNDSFSKLEQNGFGLTPELSPLFETIGFSEI</sequence>
<dbReference type="GO" id="GO:0003713">
    <property type="term" value="F:transcription coactivator activity"/>
    <property type="evidence" value="ECO:0007669"/>
    <property type="project" value="EnsemblFungi"/>
</dbReference>
<accession>B6K0V5</accession>
<protein>
    <submittedName>
        <fullName evidence="2">TOR signaling pathway transcriptional corepressor Crf1</fullName>
    </submittedName>
</protein>
<dbReference type="GO" id="GO:0060963">
    <property type="term" value="P:positive regulation of ribosomal protein gene transcription by RNA polymerase II"/>
    <property type="evidence" value="ECO:0007669"/>
    <property type="project" value="EnsemblFungi"/>
</dbReference>
<name>B6K0V5_SCHJY</name>
<feature type="region of interest" description="Disordered" evidence="1">
    <location>
        <begin position="54"/>
        <end position="78"/>
    </location>
</feature>
<evidence type="ECO:0000313" key="4">
    <source>
        <dbReference type="Proteomes" id="UP000001744"/>
    </source>
</evidence>
<reference evidence="2 4" key="1">
    <citation type="journal article" date="2011" name="Science">
        <title>Comparative functional genomics of the fission yeasts.</title>
        <authorList>
            <person name="Rhind N."/>
            <person name="Chen Z."/>
            <person name="Yassour M."/>
            <person name="Thompson D.A."/>
            <person name="Haas B.J."/>
            <person name="Habib N."/>
            <person name="Wapinski I."/>
            <person name="Roy S."/>
            <person name="Lin M.F."/>
            <person name="Heiman D.I."/>
            <person name="Young S.K."/>
            <person name="Furuya K."/>
            <person name="Guo Y."/>
            <person name="Pidoux A."/>
            <person name="Chen H.M."/>
            <person name="Robbertse B."/>
            <person name="Goldberg J.M."/>
            <person name="Aoki K."/>
            <person name="Bayne E.H."/>
            <person name="Berlin A.M."/>
            <person name="Desjardins C.A."/>
            <person name="Dobbs E."/>
            <person name="Dukaj L."/>
            <person name="Fan L."/>
            <person name="FitzGerald M.G."/>
            <person name="French C."/>
            <person name="Gujja S."/>
            <person name="Hansen K."/>
            <person name="Keifenheim D."/>
            <person name="Levin J.Z."/>
            <person name="Mosher R.A."/>
            <person name="Mueller C.A."/>
            <person name="Pfiffner J."/>
            <person name="Priest M."/>
            <person name="Russ C."/>
            <person name="Smialowska A."/>
            <person name="Swoboda P."/>
            <person name="Sykes S.M."/>
            <person name="Vaughn M."/>
            <person name="Vengrova S."/>
            <person name="Yoder R."/>
            <person name="Zeng Q."/>
            <person name="Allshire R."/>
            <person name="Baulcombe D."/>
            <person name="Birren B.W."/>
            <person name="Brown W."/>
            <person name="Ekwall K."/>
            <person name="Kellis M."/>
            <person name="Leatherwood J."/>
            <person name="Levin H."/>
            <person name="Margalit H."/>
            <person name="Martienssen R."/>
            <person name="Nieduszynski C.A."/>
            <person name="Spatafora J.W."/>
            <person name="Friedman N."/>
            <person name="Dalgaard J.Z."/>
            <person name="Baumann P."/>
            <person name="Niki H."/>
            <person name="Regev A."/>
            <person name="Nusbaum C."/>
        </authorList>
    </citation>
    <scope>NUCLEOTIDE SEQUENCE [LARGE SCALE GENOMIC DNA]</scope>
    <source>
        <strain evidence="4">yFS275 / FY16936</strain>
    </source>
</reference>
<dbReference type="InterPro" id="IPR018837">
    <property type="entry name" value="TF_CRF1/IFH1"/>
</dbReference>
<organism evidence="2 4">
    <name type="scientific">Schizosaccharomyces japonicus (strain yFS275 / FY16936)</name>
    <name type="common">Fission yeast</name>
    <dbReference type="NCBI Taxonomy" id="402676"/>
    <lineage>
        <taxon>Eukaryota</taxon>
        <taxon>Fungi</taxon>
        <taxon>Dikarya</taxon>
        <taxon>Ascomycota</taxon>
        <taxon>Taphrinomycotina</taxon>
        <taxon>Schizosaccharomycetes</taxon>
        <taxon>Schizosaccharomycetales</taxon>
        <taxon>Schizosaccharomycetaceae</taxon>
        <taxon>Schizosaccharomyces</taxon>
    </lineage>
</organism>
<dbReference type="VEuPathDB" id="FungiDB:SJAG_02671"/>
<dbReference type="GO" id="GO:0003712">
    <property type="term" value="F:transcription coregulator activity"/>
    <property type="evidence" value="ECO:0000318"/>
    <property type="project" value="GO_Central"/>
</dbReference>
<dbReference type="GO" id="GO:0006357">
    <property type="term" value="P:regulation of transcription by RNA polymerase II"/>
    <property type="evidence" value="ECO:0000318"/>
    <property type="project" value="GO_Central"/>
</dbReference>
<keyword evidence="4" id="KW-1185">Reference proteome</keyword>
<evidence type="ECO:0000313" key="3">
    <source>
        <dbReference type="JaponicusDB" id="SJAG_02671"/>
    </source>
</evidence>
<dbReference type="OrthoDB" id="5351426at2759"/>
<dbReference type="STRING" id="402676.B6K0V5"/>
<proteinExistence type="predicted"/>
<evidence type="ECO:0000313" key="2">
    <source>
        <dbReference type="EMBL" id="EEB07576.1"/>
    </source>
</evidence>
<dbReference type="AlphaFoldDB" id="B6K0V5"/>
<dbReference type="EMBL" id="KE651166">
    <property type="protein sequence ID" value="EEB07576.1"/>
    <property type="molecule type" value="Genomic_DNA"/>
</dbReference>
<evidence type="ECO:0000256" key="1">
    <source>
        <dbReference type="SAM" id="MobiDB-lite"/>
    </source>
</evidence>
<dbReference type="GO" id="GO:0005634">
    <property type="term" value="C:nucleus"/>
    <property type="evidence" value="ECO:0007669"/>
    <property type="project" value="EnsemblFungi"/>
</dbReference>
<feature type="compositionally biased region" description="Low complexity" evidence="1">
    <location>
        <begin position="66"/>
        <end position="76"/>
    </location>
</feature>
<dbReference type="PANTHER" id="PTHR28057:SF1">
    <property type="entry name" value="PROTEIN IFH1-RELATED"/>
    <property type="match status" value="1"/>
</dbReference>
<dbReference type="HOGENOM" id="CLU_551140_0_0_1"/>
<dbReference type="Proteomes" id="UP000001744">
    <property type="component" value="Unassembled WGS sequence"/>
</dbReference>
<feature type="region of interest" description="Disordered" evidence="1">
    <location>
        <begin position="1"/>
        <end position="20"/>
    </location>
</feature>
<dbReference type="GeneID" id="7051051"/>
<dbReference type="PANTHER" id="PTHR28057">
    <property type="entry name" value="PROTEIN IFH1-RELATED"/>
    <property type="match status" value="1"/>
</dbReference>
<dbReference type="JaponicusDB" id="SJAG_02671">
    <property type="gene designation" value="crf1"/>
</dbReference>